<keyword evidence="2" id="KW-1185">Reference proteome</keyword>
<reference evidence="1 2" key="1">
    <citation type="journal article" date="2019" name="Int. J. Syst. Evol. Microbiol.">
        <title>The Global Catalogue of Microorganisms (GCM) 10K type strain sequencing project: providing services to taxonomists for standard genome sequencing and annotation.</title>
        <authorList>
            <consortium name="The Broad Institute Genomics Platform"/>
            <consortium name="The Broad Institute Genome Sequencing Center for Infectious Disease"/>
            <person name="Wu L."/>
            <person name="Ma J."/>
        </authorList>
    </citation>
    <scope>NUCLEOTIDE SEQUENCE [LARGE SCALE GENOMIC DNA]</scope>
    <source>
        <strain evidence="1 2">Y73</strain>
    </source>
</reference>
<dbReference type="AlphaFoldDB" id="A0ABD5UI62"/>
<evidence type="ECO:0000313" key="1">
    <source>
        <dbReference type="EMBL" id="MFC6887931.1"/>
    </source>
</evidence>
<protein>
    <recommendedName>
        <fullName evidence="3">Dodecin domain-containing protein</fullName>
    </recommendedName>
</protein>
<proteinExistence type="predicted"/>
<comment type="caution">
    <text evidence="1">The sequence shown here is derived from an EMBL/GenBank/DDBJ whole genome shotgun (WGS) entry which is preliminary data.</text>
</comment>
<gene>
    <name evidence="1" type="ORF">ACFQEY_02510</name>
</gene>
<evidence type="ECO:0000313" key="2">
    <source>
        <dbReference type="Proteomes" id="UP001596333"/>
    </source>
</evidence>
<dbReference type="Proteomes" id="UP001596333">
    <property type="component" value="Unassembled WGS sequence"/>
</dbReference>
<sequence>MADAPERPQVDIMAGEVSVVVTGHEDDSLDDVREAAKETFEQVVETSVENRDNDLRI</sequence>
<dbReference type="EMBL" id="JBHSXI010000001">
    <property type="protein sequence ID" value="MFC6887931.1"/>
    <property type="molecule type" value="Genomic_DNA"/>
</dbReference>
<name>A0ABD5UI62_9EURY</name>
<evidence type="ECO:0008006" key="3">
    <source>
        <dbReference type="Google" id="ProtNLM"/>
    </source>
</evidence>
<accession>A0ABD5UI62</accession>
<dbReference type="RefSeq" id="WP_379764475.1">
    <property type="nucleotide sequence ID" value="NZ_JBHSXI010000001.1"/>
</dbReference>
<organism evidence="1 2">
    <name type="scientific">Halorubrum trueperi</name>
    <dbReference type="NCBI Taxonomy" id="2004704"/>
    <lineage>
        <taxon>Archaea</taxon>
        <taxon>Methanobacteriati</taxon>
        <taxon>Methanobacteriota</taxon>
        <taxon>Stenosarchaea group</taxon>
        <taxon>Halobacteria</taxon>
        <taxon>Halobacteriales</taxon>
        <taxon>Haloferacaceae</taxon>
        <taxon>Halorubrum</taxon>
    </lineage>
</organism>